<dbReference type="NCBIfam" id="TIGR00362">
    <property type="entry name" value="DnaA"/>
    <property type="match status" value="1"/>
</dbReference>
<dbReference type="SUPFAM" id="SSF52540">
    <property type="entry name" value="P-loop containing nucleoside triphosphate hydrolases"/>
    <property type="match status" value="1"/>
</dbReference>
<dbReference type="Pfam" id="PF00308">
    <property type="entry name" value="Bac_DnaA"/>
    <property type="match status" value="1"/>
</dbReference>
<gene>
    <name evidence="8 14" type="primary">dnaA</name>
    <name evidence="14" type="ORF">GYA55_13775</name>
</gene>
<dbReference type="GO" id="GO:0006275">
    <property type="term" value="P:regulation of DNA replication"/>
    <property type="evidence" value="ECO:0007669"/>
    <property type="project" value="UniProtKB-UniRule"/>
</dbReference>
<dbReference type="InterPro" id="IPR018312">
    <property type="entry name" value="Chromosome_initiator_DnaA_CS"/>
</dbReference>
<evidence type="ECO:0000256" key="11">
    <source>
        <dbReference type="RuleBase" id="RU004227"/>
    </source>
</evidence>
<comment type="domain">
    <text evidence="8">Domain I is involved in oligomerization and binding regulators, domain II is flexibile and of varying length in different bacteria, domain III forms the AAA+ region, while domain IV binds dsDNA.</text>
</comment>
<dbReference type="InterPro" id="IPR013317">
    <property type="entry name" value="DnaA_dom"/>
</dbReference>
<dbReference type="GO" id="GO:0006270">
    <property type="term" value="P:DNA replication initiation"/>
    <property type="evidence" value="ECO:0007669"/>
    <property type="project" value="UniProtKB-UniRule"/>
</dbReference>
<dbReference type="AlphaFoldDB" id="A0A7X9IKL5"/>
<organism evidence="14 15">
    <name type="scientific">SAR324 cluster bacterium</name>
    <dbReference type="NCBI Taxonomy" id="2024889"/>
    <lineage>
        <taxon>Bacteria</taxon>
        <taxon>Deltaproteobacteria</taxon>
        <taxon>SAR324 cluster</taxon>
    </lineage>
</organism>
<comment type="similarity">
    <text evidence="1 8 11">Belongs to the DnaA family.</text>
</comment>
<evidence type="ECO:0000256" key="6">
    <source>
        <dbReference type="ARBA" id="ARBA00023121"/>
    </source>
</evidence>
<comment type="caution">
    <text evidence="14">The sequence shown here is derived from an EMBL/GenBank/DDBJ whole genome shotgun (WGS) entry which is preliminary data.</text>
</comment>
<evidence type="ECO:0000256" key="2">
    <source>
        <dbReference type="ARBA" id="ARBA00022490"/>
    </source>
</evidence>
<dbReference type="GO" id="GO:0008289">
    <property type="term" value="F:lipid binding"/>
    <property type="evidence" value="ECO:0007669"/>
    <property type="project" value="UniProtKB-KW"/>
</dbReference>
<dbReference type="SUPFAM" id="SSF48295">
    <property type="entry name" value="TrpR-like"/>
    <property type="match status" value="1"/>
</dbReference>
<dbReference type="EMBL" id="JAAZON010000629">
    <property type="protein sequence ID" value="NMC64228.1"/>
    <property type="molecule type" value="Genomic_DNA"/>
</dbReference>
<feature type="region of interest" description="Domain I, interacts with DnaA modulators" evidence="8">
    <location>
        <begin position="1"/>
        <end position="128"/>
    </location>
</feature>
<evidence type="ECO:0000256" key="8">
    <source>
        <dbReference type="HAMAP-Rule" id="MF_00377"/>
    </source>
</evidence>
<proteinExistence type="inferred from homology"/>
<dbReference type="InterPro" id="IPR003593">
    <property type="entry name" value="AAA+_ATPase"/>
</dbReference>
<protein>
    <recommendedName>
        <fullName evidence="8 9">Chromosomal replication initiator protein DnaA</fullName>
    </recommendedName>
</protein>
<feature type="binding site" evidence="8">
    <location>
        <position position="187"/>
    </location>
    <ligand>
        <name>ATP</name>
        <dbReference type="ChEBI" id="CHEBI:30616"/>
    </ligand>
</feature>
<evidence type="ECO:0000313" key="14">
    <source>
        <dbReference type="EMBL" id="NMC64228.1"/>
    </source>
</evidence>
<dbReference type="FunFam" id="3.40.50.300:FF:000668">
    <property type="entry name" value="Chromosomal replication initiator protein DnaA"/>
    <property type="match status" value="1"/>
</dbReference>
<dbReference type="PANTHER" id="PTHR30050:SF2">
    <property type="entry name" value="CHROMOSOMAL REPLICATION INITIATOR PROTEIN DNAA"/>
    <property type="match status" value="1"/>
</dbReference>
<dbReference type="Gene3D" id="3.30.300.180">
    <property type="match status" value="1"/>
</dbReference>
<feature type="binding site" evidence="8">
    <location>
        <position position="188"/>
    </location>
    <ligand>
        <name>ATP</name>
        <dbReference type="ChEBI" id="CHEBI:30616"/>
    </ligand>
</feature>
<keyword evidence="4 8" id="KW-0547">Nucleotide-binding</keyword>
<keyword evidence="6 8" id="KW-0446">Lipid-binding</keyword>
<evidence type="ECO:0000256" key="5">
    <source>
        <dbReference type="ARBA" id="ARBA00022840"/>
    </source>
</evidence>
<dbReference type="PANTHER" id="PTHR30050">
    <property type="entry name" value="CHROMOSOMAL REPLICATION INITIATOR PROTEIN DNAA"/>
    <property type="match status" value="1"/>
</dbReference>
<comment type="subcellular location">
    <subcellularLocation>
        <location evidence="8">Cytoplasm</location>
    </subcellularLocation>
</comment>
<feature type="region of interest" description="Domain III, AAA+ region" evidence="8">
    <location>
        <begin position="140"/>
        <end position="356"/>
    </location>
</feature>
<dbReference type="SMART" id="SM00382">
    <property type="entry name" value="AAA"/>
    <property type="match status" value="1"/>
</dbReference>
<dbReference type="Gene3D" id="3.40.50.300">
    <property type="entry name" value="P-loop containing nucleotide triphosphate hydrolases"/>
    <property type="match status" value="1"/>
</dbReference>
<dbReference type="Gene3D" id="1.10.8.60">
    <property type="match status" value="1"/>
</dbReference>
<evidence type="ECO:0000256" key="4">
    <source>
        <dbReference type="ARBA" id="ARBA00022741"/>
    </source>
</evidence>
<dbReference type="GO" id="GO:0005524">
    <property type="term" value="F:ATP binding"/>
    <property type="evidence" value="ECO:0007669"/>
    <property type="project" value="UniProtKB-UniRule"/>
</dbReference>
<dbReference type="InterPro" id="IPR027417">
    <property type="entry name" value="P-loop_NTPase"/>
</dbReference>
<dbReference type="Pfam" id="PF11638">
    <property type="entry name" value="DnaA_N"/>
    <property type="match status" value="1"/>
</dbReference>
<evidence type="ECO:0000259" key="13">
    <source>
        <dbReference type="SMART" id="SM00760"/>
    </source>
</evidence>
<dbReference type="InterPro" id="IPR010921">
    <property type="entry name" value="Trp_repressor/repl_initiator"/>
</dbReference>
<dbReference type="Proteomes" id="UP000524246">
    <property type="component" value="Unassembled WGS sequence"/>
</dbReference>
<reference evidence="14 15" key="1">
    <citation type="journal article" date="2020" name="Biotechnol. Biofuels">
        <title>New insights from the biogas microbiome by comprehensive genome-resolved metagenomics of nearly 1600 species originating from multiple anaerobic digesters.</title>
        <authorList>
            <person name="Campanaro S."/>
            <person name="Treu L."/>
            <person name="Rodriguez-R L.M."/>
            <person name="Kovalovszki A."/>
            <person name="Ziels R.M."/>
            <person name="Maus I."/>
            <person name="Zhu X."/>
            <person name="Kougias P.G."/>
            <person name="Basile A."/>
            <person name="Luo G."/>
            <person name="Schluter A."/>
            <person name="Konstantinidis K.T."/>
            <person name="Angelidaki I."/>
        </authorList>
    </citation>
    <scope>NUCLEOTIDE SEQUENCE [LARGE SCALE GENOMIC DNA]</scope>
    <source>
        <strain evidence="14">AS27yjCOA_65</strain>
    </source>
</reference>
<comment type="caution">
    <text evidence="8">Lacks conserved residue(s) required for the propagation of feature annotation.</text>
</comment>
<evidence type="ECO:0000259" key="12">
    <source>
        <dbReference type="SMART" id="SM00382"/>
    </source>
</evidence>
<name>A0A7X9IKL5_9DELT</name>
<dbReference type="HAMAP" id="MF_00377">
    <property type="entry name" value="DnaA_bact"/>
    <property type="match status" value="1"/>
</dbReference>
<dbReference type="InterPro" id="IPR020591">
    <property type="entry name" value="Chromosome_initiator_DnaA-like"/>
</dbReference>
<dbReference type="GO" id="GO:0003688">
    <property type="term" value="F:DNA replication origin binding"/>
    <property type="evidence" value="ECO:0007669"/>
    <property type="project" value="UniProtKB-UniRule"/>
</dbReference>
<feature type="binding site" evidence="8">
    <location>
        <position position="184"/>
    </location>
    <ligand>
        <name>ATP</name>
        <dbReference type="ChEBI" id="CHEBI:30616"/>
    </ligand>
</feature>
<dbReference type="GO" id="GO:0005886">
    <property type="term" value="C:plasma membrane"/>
    <property type="evidence" value="ECO:0007669"/>
    <property type="project" value="TreeGrafter"/>
</dbReference>
<dbReference type="InterPro" id="IPR024633">
    <property type="entry name" value="DnaA_N_dom"/>
</dbReference>
<dbReference type="PROSITE" id="PS01008">
    <property type="entry name" value="DNAA"/>
    <property type="match status" value="1"/>
</dbReference>
<keyword evidence="5 8" id="KW-0067">ATP-binding</keyword>
<keyword evidence="2 8" id="KW-0963">Cytoplasm</keyword>
<keyword evidence="7 8" id="KW-0238">DNA-binding</keyword>
<keyword evidence="3 8" id="KW-0235">DNA replication</keyword>
<evidence type="ECO:0000256" key="7">
    <source>
        <dbReference type="ARBA" id="ARBA00023125"/>
    </source>
</evidence>
<dbReference type="Pfam" id="PF08299">
    <property type="entry name" value="Bac_DnaA_C"/>
    <property type="match status" value="1"/>
</dbReference>
<evidence type="ECO:0000256" key="9">
    <source>
        <dbReference type="NCBIfam" id="TIGR00362"/>
    </source>
</evidence>
<dbReference type="Gene3D" id="1.10.1750.10">
    <property type="match status" value="1"/>
</dbReference>
<sequence>MEKGSSNFRVLPATAWERSLSTLRNELDSHIYSAYIEPLEFKDSASKREAASETECSNFVVTAPSRFVCNHVQTNFGDRIKSLVSNEIGSPNVNIEFIVGNSSAAMSTKETPYLIVKKPPLLTQKAENPATEKDRFSLAGLNPRYSFSNFVVCNSNQFCHAAASRVAEDPGKNYNPLFIYSGVGLGKTHLLHAIGNAVLERYPLKKVLYMSSEAFTNELILALKNAKMDEFKKRFRSIDVLLIDDIQFIAGKERTQEEFFHTFNTLYNLKNQIVITSDKIPSAIVGIEERLQTRFSWGLTADIQSPDFETRVAILRRKATLESFDLPEDVANFLAEKITSNVRELEGALTRLHAVSTLQKTPIDVDFTASALRDLLQPRTISVSVDDIKKAVSLHYSLKIADLSSKRRTRNLSLPRHIAMYLCRKHTTASYPEIGYQFGGRDHSSVIHAAHVVSSKLSLDNSIKEAIEEIERKLFSTK</sequence>
<dbReference type="InterPro" id="IPR001957">
    <property type="entry name" value="Chromosome_initiator_DnaA"/>
</dbReference>
<dbReference type="FunFam" id="1.10.8.60:FF:000003">
    <property type="entry name" value="Chromosomal replication initiator protein DnaA"/>
    <property type="match status" value="1"/>
</dbReference>
<dbReference type="CDD" id="cd06571">
    <property type="entry name" value="Bac_DnaA_C"/>
    <property type="match status" value="1"/>
</dbReference>
<comment type="subunit">
    <text evidence="8">Oligomerizes as a right-handed, spiral filament on DNA at oriC.</text>
</comment>
<dbReference type="GO" id="GO:0005737">
    <property type="term" value="C:cytoplasm"/>
    <property type="evidence" value="ECO:0007669"/>
    <property type="project" value="UniProtKB-SubCell"/>
</dbReference>
<dbReference type="InterPro" id="IPR038454">
    <property type="entry name" value="DnaA_N_sf"/>
</dbReference>
<feature type="region of interest" description="Domain IV, binds dsDNA" evidence="8">
    <location>
        <begin position="357"/>
        <end position="478"/>
    </location>
</feature>
<dbReference type="PRINTS" id="PR00051">
    <property type="entry name" value="DNAA"/>
</dbReference>
<feature type="domain" description="Chromosomal replication initiator DnaA C-terminal" evidence="13">
    <location>
        <begin position="384"/>
        <end position="453"/>
    </location>
</feature>
<feature type="binding site" evidence="8">
    <location>
        <position position="186"/>
    </location>
    <ligand>
        <name>ATP</name>
        <dbReference type="ChEBI" id="CHEBI:30616"/>
    </ligand>
</feature>
<evidence type="ECO:0000256" key="10">
    <source>
        <dbReference type="RuleBase" id="RU000577"/>
    </source>
</evidence>
<comment type="function">
    <text evidence="8 10">Plays an essential role in the initiation and regulation of chromosomal replication. ATP-DnaA binds to the origin of replication (oriC) to initiate formation of the DNA replication initiation complex once per cell cycle. Binds the DnaA box (a 9 base pair repeat at the origin) and separates the double-stranded (ds)DNA. Forms a right-handed helical filament on oriC DNA; dsDNA binds to the exterior of the filament while single-stranded (ss)DNA is stabiized in the filament's interior. The ATP-DnaA-oriC complex binds and stabilizes one strand of the AT-rich DNA unwinding element (DUE), permitting loading of DNA polymerase. After initiation quickly degrades to an ADP-DnaA complex that is not apt for DNA replication. Binds acidic phospholipids.</text>
</comment>
<dbReference type="SMART" id="SM00760">
    <property type="entry name" value="Bac_DnaA_C"/>
    <property type="match status" value="1"/>
</dbReference>
<feature type="domain" description="AAA+ ATPase" evidence="12">
    <location>
        <begin position="173"/>
        <end position="301"/>
    </location>
</feature>
<evidence type="ECO:0000256" key="1">
    <source>
        <dbReference type="ARBA" id="ARBA00006583"/>
    </source>
</evidence>
<evidence type="ECO:0000313" key="15">
    <source>
        <dbReference type="Proteomes" id="UP000524246"/>
    </source>
</evidence>
<dbReference type="InterPro" id="IPR013159">
    <property type="entry name" value="DnaA_C"/>
</dbReference>
<accession>A0A7X9IKL5</accession>
<dbReference type="CDD" id="cd00009">
    <property type="entry name" value="AAA"/>
    <property type="match status" value="1"/>
</dbReference>
<evidence type="ECO:0000256" key="3">
    <source>
        <dbReference type="ARBA" id="ARBA00022705"/>
    </source>
</evidence>